<dbReference type="HOGENOM" id="CLU_751439_0_0_2"/>
<feature type="region of interest" description="Disordered" evidence="4">
    <location>
        <begin position="34"/>
        <end position="57"/>
    </location>
</feature>
<dbReference type="KEGG" id="hxa:Halxa_1755"/>
<gene>
    <name evidence="6" type="ordered locus">Halxa_1755</name>
</gene>
<keyword evidence="2" id="KW-0813">Transport</keyword>
<evidence type="ECO:0000256" key="1">
    <source>
        <dbReference type="ARBA" id="ARBA00004196"/>
    </source>
</evidence>
<dbReference type="PANTHER" id="PTHR30532:SF1">
    <property type="entry name" value="IRON(3+)-HYDROXAMATE-BINDING PROTEIN FHUD"/>
    <property type="match status" value="1"/>
</dbReference>
<evidence type="ECO:0000256" key="4">
    <source>
        <dbReference type="SAM" id="MobiDB-lite"/>
    </source>
</evidence>
<name>F8D531_HALXS</name>
<dbReference type="STRING" id="797210.Halxa_1755"/>
<evidence type="ECO:0000259" key="5">
    <source>
        <dbReference type="PROSITE" id="PS50983"/>
    </source>
</evidence>
<accession>F8D531</accession>
<keyword evidence="7" id="KW-1185">Reference proteome</keyword>
<comment type="subcellular location">
    <subcellularLocation>
        <location evidence="1">Cell envelope</location>
    </subcellularLocation>
</comment>
<organism evidence="6 7">
    <name type="scientific">Halopiger xanaduensis (strain DSM 18323 / JCM 14033 / SH-6)</name>
    <dbReference type="NCBI Taxonomy" id="797210"/>
    <lineage>
        <taxon>Archaea</taxon>
        <taxon>Methanobacteriati</taxon>
        <taxon>Methanobacteriota</taxon>
        <taxon>Stenosarchaea group</taxon>
        <taxon>Halobacteria</taxon>
        <taxon>Halobacteriales</taxon>
        <taxon>Natrialbaceae</taxon>
        <taxon>Halopiger</taxon>
    </lineage>
</organism>
<dbReference type="EMBL" id="CP002839">
    <property type="protein sequence ID" value="AEH36383.1"/>
    <property type="molecule type" value="Genomic_DNA"/>
</dbReference>
<dbReference type="InterPro" id="IPR002491">
    <property type="entry name" value="ABC_transptr_periplasmic_BD"/>
</dbReference>
<feature type="domain" description="Fe/B12 periplasmic-binding" evidence="5">
    <location>
        <begin position="76"/>
        <end position="378"/>
    </location>
</feature>
<evidence type="ECO:0000256" key="2">
    <source>
        <dbReference type="ARBA" id="ARBA00022448"/>
    </source>
</evidence>
<dbReference type="RefSeq" id="WP_013879276.1">
    <property type="nucleotide sequence ID" value="NC_015666.1"/>
</dbReference>
<dbReference type="AlphaFoldDB" id="F8D531"/>
<sequence length="410" mass="45535">MADNSSNHTAPTRRGYIKHGGAVMGGGLFAGCASDSGSENTTTETTTEEETTTKDSSYSATLAPAGKVTLDSEPEDIFTMLGHHADMVLALGRSDDMNAMFAPEYHQGLYRKLTRHFDGISIDWEGLYNSWPPKKEKLYELDSDVHIADPAKVATADGWDNNDVQEIAEKVAPWFGNALSGTNRTPPEGWKDQYEYYTLWEIFGRVAQLLGEDERYEALASVHDSMVQTIAEKRPPESGRPTAALVLFSSSEDHKGWGYKMNHPGYYAAHTRPMGVTDTLSEAFGGGYGESGRNMPFDYELLLEADPDVLLILGSMTAYFNPDEIRKTLENHEVASELTAVKEGNVYAQGARRQGPILNLFQLEMTAKQLYPDQFGEWPGYQNGEPYPQIPEEEQMFDRQRVADIISGDI</sequence>
<dbReference type="InterPro" id="IPR051313">
    <property type="entry name" value="Bact_iron-sidero_bind"/>
</dbReference>
<dbReference type="Gene3D" id="3.40.50.1980">
    <property type="entry name" value="Nitrogenase molybdenum iron protein domain"/>
    <property type="match status" value="2"/>
</dbReference>
<reference evidence="6 7" key="1">
    <citation type="journal article" date="2012" name="Stand. Genomic Sci.">
        <title>Complete genome sequence of Halopiger xanaduensis type strain (SH-6(T)).</title>
        <authorList>
            <person name="Anderson I."/>
            <person name="Tindall B.J."/>
            <person name="Rohde M."/>
            <person name="Lucas S."/>
            <person name="Han J."/>
            <person name="Lapidus A."/>
            <person name="Cheng J.F."/>
            <person name="Goodwin L."/>
            <person name="Pitluck S."/>
            <person name="Peters L."/>
            <person name="Pati A."/>
            <person name="Mikhailova N."/>
            <person name="Pagani I."/>
            <person name="Teshima H."/>
            <person name="Han C."/>
            <person name="Tapia R."/>
            <person name="Land M."/>
            <person name="Woyke T."/>
            <person name="Klenk H.P."/>
            <person name="Kyrpides N."/>
            <person name="Ivanova N."/>
        </authorList>
    </citation>
    <scope>NUCLEOTIDE SEQUENCE [LARGE SCALE GENOMIC DNA]</scope>
    <source>
        <strain evidence="7">DSM 18323 / JCM 14033 / SH-6</strain>
    </source>
</reference>
<dbReference type="eggNOG" id="arCOG06180">
    <property type="taxonomic scope" value="Archaea"/>
</dbReference>
<dbReference type="SUPFAM" id="SSF53807">
    <property type="entry name" value="Helical backbone' metal receptor"/>
    <property type="match status" value="1"/>
</dbReference>
<dbReference type="OrthoDB" id="304381at2157"/>
<protein>
    <submittedName>
        <fullName evidence="6">Putative iron transport protein</fullName>
    </submittedName>
</protein>
<dbReference type="PANTHER" id="PTHR30532">
    <property type="entry name" value="IRON III DICITRATE-BINDING PERIPLASMIC PROTEIN"/>
    <property type="match status" value="1"/>
</dbReference>
<evidence type="ECO:0000313" key="6">
    <source>
        <dbReference type="EMBL" id="AEH36383.1"/>
    </source>
</evidence>
<dbReference type="PROSITE" id="PS50983">
    <property type="entry name" value="FE_B12_PBP"/>
    <property type="match status" value="1"/>
</dbReference>
<dbReference type="GeneID" id="10796720"/>
<evidence type="ECO:0000256" key="3">
    <source>
        <dbReference type="ARBA" id="ARBA00022729"/>
    </source>
</evidence>
<proteinExistence type="predicted"/>
<evidence type="ECO:0000313" key="7">
    <source>
        <dbReference type="Proteomes" id="UP000006794"/>
    </source>
</evidence>
<dbReference type="Proteomes" id="UP000006794">
    <property type="component" value="Chromosome"/>
</dbReference>
<keyword evidence="3" id="KW-0732">Signal</keyword>
<dbReference type="Pfam" id="PF01497">
    <property type="entry name" value="Peripla_BP_2"/>
    <property type="match status" value="1"/>
</dbReference>